<protein>
    <recommendedName>
        <fullName evidence="3">Transposase</fullName>
    </recommendedName>
</protein>
<evidence type="ECO:0000313" key="2">
    <source>
        <dbReference type="Proteomes" id="UP001162162"/>
    </source>
</evidence>
<gene>
    <name evidence="1" type="ORF">NQ318_011303</name>
</gene>
<dbReference type="InterPro" id="IPR052709">
    <property type="entry name" value="Transposase-MT_Hybrid"/>
</dbReference>
<dbReference type="InterPro" id="IPR001888">
    <property type="entry name" value="Transposase_1"/>
</dbReference>
<organism evidence="1 2">
    <name type="scientific">Aromia moschata</name>
    <dbReference type="NCBI Taxonomy" id="1265417"/>
    <lineage>
        <taxon>Eukaryota</taxon>
        <taxon>Metazoa</taxon>
        <taxon>Ecdysozoa</taxon>
        <taxon>Arthropoda</taxon>
        <taxon>Hexapoda</taxon>
        <taxon>Insecta</taxon>
        <taxon>Pterygota</taxon>
        <taxon>Neoptera</taxon>
        <taxon>Endopterygota</taxon>
        <taxon>Coleoptera</taxon>
        <taxon>Polyphaga</taxon>
        <taxon>Cucujiformia</taxon>
        <taxon>Chrysomeloidea</taxon>
        <taxon>Cerambycidae</taxon>
        <taxon>Cerambycinae</taxon>
        <taxon>Callichromatini</taxon>
        <taxon>Aromia</taxon>
    </lineage>
</organism>
<name>A0AAV8XX81_9CUCU</name>
<comment type="caution">
    <text evidence="1">The sequence shown here is derived from an EMBL/GenBank/DDBJ whole genome shotgun (WGS) entry which is preliminary data.</text>
</comment>
<dbReference type="InterPro" id="IPR036397">
    <property type="entry name" value="RNaseH_sf"/>
</dbReference>
<keyword evidence="2" id="KW-1185">Reference proteome</keyword>
<dbReference type="EMBL" id="JAPWTK010000309">
    <property type="protein sequence ID" value="KAJ8942890.1"/>
    <property type="molecule type" value="Genomic_DNA"/>
</dbReference>
<dbReference type="Proteomes" id="UP001162162">
    <property type="component" value="Unassembled WGS sequence"/>
</dbReference>
<sequence>MNKSKTKTMLIAFFEVKGMVHYKFVLPGQTINAAYYLEVLRRLKRSVVRKRRDIKGNWKLHHDNALSHIAFIVSAYLARVNVTVVPPTVQTNEEGKTPMKGEHFGSVKNIQKACTDALKAIPENNYRSAFDAWKTRWNRCVDLLFVARCPDISYIYTNSEMTDMVAIYAKQNFSERRCSQKLRIYLPKSQTTESEIIFKAILKIKRNGKLSS</sequence>
<dbReference type="PANTHER" id="PTHR46060:SF1">
    <property type="entry name" value="MARINER MOS1 TRANSPOSASE-LIKE PROTEIN"/>
    <property type="match status" value="1"/>
</dbReference>
<dbReference type="Pfam" id="PF01359">
    <property type="entry name" value="Transposase_1"/>
    <property type="match status" value="1"/>
</dbReference>
<reference evidence="1" key="1">
    <citation type="journal article" date="2023" name="Insect Mol. Biol.">
        <title>Genome sequencing provides insights into the evolution of gene families encoding plant cell wall-degrading enzymes in longhorned beetles.</title>
        <authorList>
            <person name="Shin N.R."/>
            <person name="Okamura Y."/>
            <person name="Kirsch R."/>
            <person name="Pauchet Y."/>
        </authorList>
    </citation>
    <scope>NUCLEOTIDE SEQUENCE</scope>
    <source>
        <strain evidence="1">AMC_N1</strain>
    </source>
</reference>
<dbReference type="GO" id="GO:0003676">
    <property type="term" value="F:nucleic acid binding"/>
    <property type="evidence" value="ECO:0007669"/>
    <property type="project" value="InterPro"/>
</dbReference>
<proteinExistence type="predicted"/>
<dbReference type="Gene3D" id="3.30.420.10">
    <property type="entry name" value="Ribonuclease H-like superfamily/Ribonuclease H"/>
    <property type="match status" value="1"/>
</dbReference>
<dbReference type="PANTHER" id="PTHR46060">
    <property type="entry name" value="MARINER MOS1 TRANSPOSASE-LIKE PROTEIN"/>
    <property type="match status" value="1"/>
</dbReference>
<dbReference type="AlphaFoldDB" id="A0AAV8XX81"/>
<evidence type="ECO:0008006" key="3">
    <source>
        <dbReference type="Google" id="ProtNLM"/>
    </source>
</evidence>
<accession>A0AAV8XX81</accession>
<evidence type="ECO:0000313" key="1">
    <source>
        <dbReference type="EMBL" id="KAJ8942890.1"/>
    </source>
</evidence>